<evidence type="ECO:0000313" key="1">
    <source>
        <dbReference type="EMBL" id="SCO88610.1"/>
    </source>
</evidence>
<dbReference type="Proteomes" id="UP000219369">
    <property type="component" value="Unassembled WGS sequence"/>
</dbReference>
<evidence type="ECO:0000313" key="2">
    <source>
        <dbReference type="Proteomes" id="UP000219369"/>
    </source>
</evidence>
<accession>A0A2H3TUW5</accession>
<organism evidence="1 2">
    <name type="scientific">Fusarium oxysporum</name>
    <name type="common">Fusarium vascular wilt</name>
    <dbReference type="NCBI Taxonomy" id="5507"/>
    <lineage>
        <taxon>Eukaryota</taxon>
        <taxon>Fungi</taxon>
        <taxon>Dikarya</taxon>
        <taxon>Ascomycota</taxon>
        <taxon>Pezizomycotina</taxon>
        <taxon>Sordariomycetes</taxon>
        <taxon>Hypocreomycetidae</taxon>
        <taxon>Hypocreales</taxon>
        <taxon>Nectriaceae</taxon>
        <taxon>Fusarium</taxon>
        <taxon>Fusarium oxysporum species complex</taxon>
    </lineage>
</organism>
<protein>
    <submittedName>
        <fullName evidence="1">Uncharacterized protein</fullName>
    </submittedName>
</protein>
<gene>
    <name evidence="1" type="ORF">FRV6_12737</name>
</gene>
<name>A0A2H3TUW5_FUSOX</name>
<sequence length="52" mass="6143">MVSSEKTNEHDDSLEFGNLRFRPDYSYKYFHISQTRSHQGKHSITHATSKKD</sequence>
<proteinExistence type="predicted"/>
<dbReference type="EMBL" id="FMJY01000007">
    <property type="protein sequence ID" value="SCO88610.1"/>
    <property type="molecule type" value="Genomic_DNA"/>
</dbReference>
<dbReference type="AlphaFoldDB" id="A0A2H3TUW5"/>
<reference evidence="2" key="1">
    <citation type="submission" date="2016-09" db="EMBL/GenBank/DDBJ databases">
        <authorList>
            <person name="Guldener U."/>
        </authorList>
    </citation>
    <scope>NUCLEOTIDE SEQUENCE [LARGE SCALE GENOMIC DNA]</scope>
    <source>
        <strain evidence="2">V64-1</strain>
    </source>
</reference>